<dbReference type="EMBL" id="MK838116">
    <property type="protein sequence ID" value="QDH47165.1"/>
    <property type="molecule type" value="Genomic_DNA"/>
</dbReference>
<organism evidence="1 2">
    <name type="scientific">Aeromonas phage LAh10</name>
    <dbReference type="NCBI Taxonomy" id="2591025"/>
    <lineage>
        <taxon>Viruses</taxon>
        <taxon>Duplodnaviria</taxon>
        <taxon>Heunggongvirae</taxon>
        <taxon>Uroviricota</taxon>
        <taxon>Caudoviricetes</taxon>
        <taxon>Chimalliviridae</taxon>
        <taxon>Ludhianavirus</taxon>
        <taxon>Ludhianavirus LAh10</taxon>
    </lineage>
</organism>
<name>A0A514A1Q5_9CAUD</name>
<evidence type="ECO:0000313" key="1">
    <source>
        <dbReference type="EMBL" id="QDH47165.1"/>
    </source>
</evidence>
<keyword evidence="2" id="KW-1185">Reference proteome</keyword>
<dbReference type="Proteomes" id="UP000318420">
    <property type="component" value="Segment"/>
</dbReference>
<proteinExistence type="predicted"/>
<sequence>MRSTISPSNTKELTMKGFHNWVKTVVDDNVARRQESDKSFGETFRKDSPDVASFLIEERQSEGNASHLEKALSNLISRGFTIVMVNGGNDPTWRISKGVCYSPNVMANIEEMEENFILMGYTIHQSDPDSWIVRGIHQSSEPAQIRDAISGCDFITHNYSICGVLRTLTE</sequence>
<reference evidence="1 2" key="1">
    <citation type="submission" date="2019-04" db="EMBL/GenBank/DDBJ databases">
        <title>Novel bacteriophages capable of disrupting biofilms from clinical strains of Aeromonas hydrophila with intrinsic antibiotic resistance.</title>
        <authorList>
            <person name="Kabwe M."/>
            <person name="Brown T.L."/>
            <person name="Speirs L."/>
            <person name="Ku H."/>
            <person name="Leach M."/>
            <person name="Chan H.T."/>
            <person name="Petrovski S."/>
            <person name="Lock P."/>
            <person name="Tucci J."/>
        </authorList>
    </citation>
    <scope>NUCLEOTIDE SEQUENCE [LARGE SCALE GENOMIC DNA]</scope>
</reference>
<evidence type="ECO:0000313" key="2">
    <source>
        <dbReference type="Proteomes" id="UP000318420"/>
    </source>
</evidence>
<gene>
    <name evidence="1" type="ORF">LAh10_89</name>
</gene>
<protein>
    <submittedName>
        <fullName evidence="1">Uncharacterized protein</fullName>
    </submittedName>
</protein>
<accession>A0A514A1Q5</accession>